<keyword evidence="5" id="KW-1185">Reference proteome</keyword>
<dbReference type="PROSITE" id="PS51186">
    <property type="entry name" value="GNAT"/>
    <property type="match status" value="1"/>
</dbReference>
<dbReference type="Pfam" id="PF13420">
    <property type="entry name" value="Acetyltransf_4"/>
    <property type="match status" value="1"/>
</dbReference>
<dbReference type="InterPro" id="IPR000182">
    <property type="entry name" value="GNAT_dom"/>
</dbReference>
<evidence type="ECO:0000259" key="3">
    <source>
        <dbReference type="PROSITE" id="PS51186"/>
    </source>
</evidence>
<name>A0A285EIX8_9ACTN</name>
<keyword evidence="2" id="KW-0012">Acyltransferase</keyword>
<dbReference type="RefSeq" id="WP_245854091.1">
    <property type="nucleotide sequence ID" value="NZ_JACHXB010000002.1"/>
</dbReference>
<dbReference type="NCBIfam" id="NF040504">
    <property type="entry name" value="resist_ArsN1b"/>
    <property type="match status" value="1"/>
</dbReference>
<sequence length="178" mass="19278">MCTDWLVRDATPDDAAACAEVYAPYVRDTTISFETEPPSAAEMAGRITAALATHAWVVLEDAGRVVGYAYGGPFMARAAYRWSVSVSVYTERGRRRRGAGRALYTALFDRLAARGYRMAFAGIALPNDASTGLHRALGFEPVGTYRRVGWKHGAWHDVAWCQRPLADAADAGPPAPPS</sequence>
<feature type="domain" description="N-acetyltransferase" evidence="3">
    <location>
        <begin position="5"/>
        <end position="164"/>
    </location>
</feature>
<dbReference type="GO" id="GO:0016747">
    <property type="term" value="F:acyltransferase activity, transferring groups other than amino-acyl groups"/>
    <property type="evidence" value="ECO:0007669"/>
    <property type="project" value="InterPro"/>
</dbReference>
<evidence type="ECO:0000256" key="2">
    <source>
        <dbReference type="ARBA" id="ARBA00023315"/>
    </source>
</evidence>
<dbReference type="PANTHER" id="PTHR43072:SF23">
    <property type="entry name" value="UPF0039 PROTEIN C11D3.02C"/>
    <property type="match status" value="1"/>
</dbReference>
<dbReference type="Gene3D" id="3.40.630.30">
    <property type="match status" value="1"/>
</dbReference>
<dbReference type="EMBL" id="OBDO01000014">
    <property type="protein sequence ID" value="SNX99072.1"/>
    <property type="molecule type" value="Genomic_DNA"/>
</dbReference>
<evidence type="ECO:0000256" key="1">
    <source>
        <dbReference type="ARBA" id="ARBA00022679"/>
    </source>
</evidence>
<organism evidence="4 5">
    <name type="scientific">Geodermatophilus sabuli</name>
    <dbReference type="NCBI Taxonomy" id="1564158"/>
    <lineage>
        <taxon>Bacteria</taxon>
        <taxon>Bacillati</taxon>
        <taxon>Actinomycetota</taxon>
        <taxon>Actinomycetes</taxon>
        <taxon>Geodermatophilales</taxon>
        <taxon>Geodermatophilaceae</taxon>
        <taxon>Geodermatophilus</taxon>
    </lineage>
</organism>
<dbReference type="InterPro" id="IPR016181">
    <property type="entry name" value="Acyl_CoA_acyltransferase"/>
</dbReference>
<reference evidence="4 5" key="1">
    <citation type="submission" date="2017-09" db="EMBL/GenBank/DDBJ databases">
        <authorList>
            <person name="Ehlers B."/>
            <person name="Leendertz F.H."/>
        </authorList>
    </citation>
    <scope>NUCLEOTIDE SEQUENCE [LARGE SCALE GENOMIC DNA]</scope>
    <source>
        <strain evidence="4 5">DSM 46844</strain>
    </source>
</reference>
<proteinExistence type="predicted"/>
<gene>
    <name evidence="4" type="ORF">SAMN06893097_11432</name>
</gene>
<dbReference type="PANTHER" id="PTHR43072">
    <property type="entry name" value="N-ACETYLTRANSFERASE"/>
    <property type="match status" value="1"/>
</dbReference>
<dbReference type="SUPFAM" id="SSF55729">
    <property type="entry name" value="Acyl-CoA N-acyltransferases (Nat)"/>
    <property type="match status" value="1"/>
</dbReference>
<evidence type="ECO:0000313" key="4">
    <source>
        <dbReference type="EMBL" id="SNX99072.1"/>
    </source>
</evidence>
<dbReference type="Proteomes" id="UP000219514">
    <property type="component" value="Unassembled WGS sequence"/>
</dbReference>
<accession>A0A285EIX8</accession>
<keyword evidence="1 4" id="KW-0808">Transferase</keyword>
<protein>
    <submittedName>
        <fullName evidence="4">Phosphinothricin acetyltransferase</fullName>
    </submittedName>
</protein>
<dbReference type="AlphaFoldDB" id="A0A285EIX8"/>
<evidence type="ECO:0000313" key="5">
    <source>
        <dbReference type="Proteomes" id="UP000219514"/>
    </source>
</evidence>